<reference evidence="2" key="1">
    <citation type="submission" date="2015-03" db="EMBL/GenBank/DDBJ databases">
        <authorList>
            <consortium name="Pathogen Informatics"/>
        </authorList>
    </citation>
    <scope>NUCLEOTIDE SEQUENCE [LARGE SCALE GENOMIC DNA]</scope>
    <source>
        <strain evidence="2">N09902308</strain>
    </source>
</reference>
<comment type="caution">
    <text evidence="1">The sequence shown here is derived from an EMBL/GenBank/DDBJ whole genome shotgun (WGS) entry which is preliminary data.</text>
</comment>
<dbReference type="EMBL" id="CSBK01000800">
    <property type="protein sequence ID" value="COX93115.1"/>
    <property type="molecule type" value="Genomic_DNA"/>
</dbReference>
<sequence>MVASSVSLRLSFWSTIVLLIVGRLSNTVFRSPAASA</sequence>
<dbReference type="AlphaFoldDB" id="A0A916PBH9"/>
<protein>
    <submittedName>
        <fullName evidence="1">Uncharacterized protein</fullName>
    </submittedName>
</protein>
<dbReference type="Proteomes" id="UP000039021">
    <property type="component" value="Unassembled WGS sequence"/>
</dbReference>
<evidence type="ECO:0000313" key="1">
    <source>
        <dbReference type="EMBL" id="COX93115.1"/>
    </source>
</evidence>
<accession>A0A916PBH9</accession>
<organism evidence="1 2">
    <name type="scientific">Mycobacterium tuberculosis</name>
    <dbReference type="NCBI Taxonomy" id="1773"/>
    <lineage>
        <taxon>Bacteria</taxon>
        <taxon>Bacillati</taxon>
        <taxon>Actinomycetota</taxon>
        <taxon>Actinomycetes</taxon>
        <taxon>Mycobacteriales</taxon>
        <taxon>Mycobacteriaceae</taxon>
        <taxon>Mycobacterium</taxon>
        <taxon>Mycobacterium tuberculosis complex</taxon>
    </lineage>
</organism>
<gene>
    <name evidence="1" type="ORF">ERS007739_01899</name>
</gene>
<evidence type="ECO:0000313" key="2">
    <source>
        <dbReference type="Proteomes" id="UP000039021"/>
    </source>
</evidence>
<proteinExistence type="predicted"/>
<name>A0A916PBH9_MYCTX</name>